<dbReference type="PROSITE" id="PS51257">
    <property type="entry name" value="PROKAR_LIPOPROTEIN"/>
    <property type="match status" value="1"/>
</dbReference>
<dbReference type="InterPro" id="IPR011467">
    <property type="entry name" value="DUF1573"/>
</dbReference>
<dbReference type="PANTHER" id="PTHR37833">
    <property type="entry name" value="LIPOPROTEIN-RELATED"/>
    <property type="match status" value="1"/>
</dbReference>
<dbReference type="Proteomes" id="UP000829517">
    <property type="component" value="Unassembled WGS sequence"/>
</dbReference>
<keyword evidence="1" id="KW-0732">Signal</keyword>
<dbReference type="Gene3D" id="2.60.40.10">
    <property type="entry name" value="Immunoglobulins"/>
    <property type="match status" value="1"/>
</dbReference>
<evidence type="ECO:0000313" key="3">
    <source>
        <dbReference type="Proteomes" id="UP000829517"/>
    </source>
</evidence>
<sequence length="154" mass="16540">MKKVLLILTIAAISFTSCKDNAANKVKSDNVAKAEQRDEAAKQLPVMQFEETEFDFGNIPQGQTVEKVFKFKNTGDAPLVVTDAKSSCGCTIPKKPEAPVAPGETGEILVKYNGSGRNAVTKTVTITANTEKGTEQLRIKAFVEPKDAPAQPKA</sequence>
<evidence type="ECO:0000313" key="2">
    <source>
        <dbReference type="EMBL" id="MCF8714963.1"/>
    </source>
</evidence>
<protein>
    <submittedName>
        <fullName evidence="2">DUF1573 domain-containing protein</fullName>
    </submittedName>
</protein>
<feature type="signal peptide" evidence="1">
    <location>
        <begin position="1"/>
        <end position="22"/>
    </location>
</feature>
<proteinExistence type="predicted"/>
<dbReference type="Pfam" id="PF07610">
    <property type="entry name" value="DUF1573"/>
    <property type="match status" value="1"/>
</dbReference>
<dbReference type="EMBL" id="JAETXX010000004">
    <property type="protein sequence ID" value="MCF8714963.1"/>
    <property type="molecule type" value="Genomic_DNA"/>
</dbReference>
<reference evidence="2 3" key="1">
    <citation type="submission" date="2021-01" db="EMBL/GenBank/DDBJ databases">
        <title>Genome sequencing of Joostella atrarenae M1-2 (= KCTC 23194).</title>
        <authorList>
            <person name="Zakaria M.R."/>
            <person name="Lam M.Q."/>
            <person name="Chong C.S."/>
        </authorList>
    </citation>
    <scope>NUCLEOTIDE SEQUENCE [LARGE SCALE GENOMIC DNA]</scope>
    <source>
        <strain evidence="2 3">M1-2</strain>
    </source>
</reference>
<organism evidence="2 3">
    <name type="scientific">Joostella atrarenae</name>
    <dbReference type="NCBI Taxonomy" id="679257"/>
    <lineage>
        <taxon>Bacteria</taxon>
        <taxon>Pseudomonadati</taxon>
        <taxon>Bacteroidota</taxon>
        <taxon>Flavobacteriia</taxon>
        <taxon>Flavobacteriales</taxon>
        <taxon>Flavobacteriaceae</taxon>
        <taxon>Joostella</taxon>
    </lineage>
</organism>
<dbReference type="RefSeq" id="WP_236958929.1">
    <property type="nucleotide sequence ID" value="NZ_JAETXX010000004.1"/>
</dbReference>
<keyword evidence="3" id="KW-1185">Reference proteome</keyword>
<comment type="caution">
    <text evidence="2">The sequence shown here is derived from an EMBL/GenBank/DDBJ whole genome shotgun (WGS) entry which is preliminary data.</text>
</comment>
<accession>A0ABS9J3G7</accession>
<dbReference type="PANTHER" id="PTHR37833:SF1">
    <property type="entry name" value="SIGNAL PEPTIDE PROTEIN"/>
    <property type="match status" value="1"/>
</dbReference>
<name>A0ABS9J3G7_9FLAO</name>
<gene>
    <name evidence="2" type="ORF">JM658_09000</name>
</gene>
<dbReference type="InterPro" id="IPR013783">
    <property type="entry name" value="Ig-like_fold"/>
</dbReference>
<evidence type="ECO:0000256" key="1">
    <source>
        <dbReference type="SAM" id="SignalP"/>
    </source>
</evidence>
<feature type="chain" id="PRO_5045918887" evidence="1">
    <location>
        <begin position="23"/>
        <end position="154"/>
    </location>
</feature>